<accession>A0A6N9H8P3</accession>
<dbReference type="Pfam" id="PF01047">
    <property type="entry name" value="MarR"/>
    <property type="match status" value="1"/>
</dbReference>
<dbReference type="SUPFAM" id="SSF46785">
    <property type="entry name" value="Winged helix' DNA-binding domain"/>
    <property type="match status" value="1"/>
</dbReference>
<dbReference type="GO" id="GO:0003677">
    <property type="term" value="F:DNA binding"/>
    <property type="evidence" value="ECO:0007669"/>
    <property type="project" value="UniProtKB-KW"/>
</dbReference>
<dbReference type="SMART" id="SM00347">
    <property type="entry name" value="HTH_MARR"/>
    <property type="match status" value="1"/>
</dbReference>
<evidence type="ECO:0000259" key="4">
    <source>
        <dbReference type="PROSITE" id="PS50995"/>
    </source>
</evidence>
<dbReference type="PANTHER" id="PTHR33164">
    <property type="entry name" value="TRANSCRIPTIONAL REGULATOR, MARR FAMILY"/>
    <property type="match status" value="1"/>
</dbReference>
<sequence>MSDSLPPESSPGLLLWRVTLRWQRQIAAALKSHGLTHVQFVLLTSTWWLTHEGNEQPSQRRVAEFAGTDVMMTSQVLRTLEGKGLLERRDDPADARSKIVSVTPAGRQLATGAVRDVESVDQHFFAPVNGQELLALLHELERD</sequence>
<gene>
    <name evidence="5" type="ORF">GSY69_10545</name>
</gene>
<dbReference type="Proteomes" id="UP000469215">
    <property type="component" value="Unassembled WGS sequence"/>
</dbReference>
<dbReference type="InterPro" id="IPR036388">
    <property type="entry name" value="WH-like_DNA-bd_sf"/>
</dbReference>
<dbReference type="InterPro" id="IPR039422">
    <property type="entry name" value="MarR/SlyA-like"/>
</dbReference>
<dbReference type="RefSeq" id="WP_160953808.1">
    <property type="nucleotide sequence ID" value="NZ_WWEQ01000050.1"/>
</dbReference>
<evidence type="ECO:0000313" key="5">
    <source>
        <dbReference type="EMBL" id="MYM20389.1"/>
    </source>
</evidence>
<dbReference type="PROSITE" id="PS50995">
    <property type="entry name" value="HTH_MARR_2"/>
    <property type="match status" value="1"/>
</dbReference>
<evidence type="ECO:0000256" key="1">
    <source>
        <dbReference type="ARBA" id="ARBA00023015"/>
    </source>
</evidence>
<keyword evidence="2" id="KW-0238">DNA-binding</keyword>
<feature type="domain" description="HTH marR-type" evidence="4">
    <location>
        <begin position="8"/>
        <end position="143"/>
    </location>
</feature>
<dbReference type="GO" id="GO:0003700">
    <property type="term" value="F:DNA-binding transcription factor activity"/>
    <property type="evidence" value="ECO:0007669"/>
    <property type="project" value="InterPro"/>
</dbReference>
<evidence type="ECO:0000313" key="6">
    <source>
        <dbReference type="Proteomes" id="UP000469215"/>
    </source>
</evidence>
<evidence type="ECO:0000256" key="3">
    <source>
        <dbReference type="ARBA" id="ARBA00023163"/>
    </source>
</evidence>
<keyword evidence="1" id="KW-0805">Transcription regulation</keyword>
<dbReference type="EMBL" id="WWEQ01000050">
    <property type="protein sequence ID" value="MYM20389.1"/>
    <property type="molecule type" value="Genomic_DNA"/>
</dbReference>
<reference evidence="5 6" key="1">
    <citation type="submission" date="2020-01" db="EMBL/GenBank/DDBJ databases">
        <authorList>
            <person name="Deng T."/>
        </authorList>
    </citation>
    <scope>NUCLEOTIDE SEQUENCE [LARGE SCALE GENOMIC DNA]</scope>
    <source>
        <strain evidence="5 6">5221</strain>
    </source>
</reference>
<protein>
    <submittedName>
        <fullName evidence="5">MarR family transcriptional regulator</fullName>
    </submittedName>
</protein>
<dbReference type="InterPro" id="IPR036390">
    <property type="entry name" value="WH_DNA-bd_sf"/>
</dbReference>
<proteinExistence type="predicted"/>
<dbReference type="Gene3D" id="1.10.10.10">
    <property type="entry name" value="Winged helix-like DNA-binding domain superfamily/Winged helix DNA-binding domain"/>
    <property type="match status" value="1"/>
</dbReference>
<keyword evidence="6" id="KW-1185">Reference proteome</keyword>
<name>A0A6N9H8P3_9MICO</name>
<dbReference type="PANTHER" id="PTHR33164:SF64">
    <property type="entry name" value="TRANSCRIPTIONAL REGULATOR SLYA"/>
    <property type="match status" value="1"/>
</dbReference>
<dbReference type="InterPro" id="IPR000835">
    <property type="entry name" value="HTH_MarR-typ"/>
</dbReference>
<evidence type="ECO:0000256" key="2">
    <source>
        <dbReference type="ARBA" id="ARBA00023125"/>
    </source>
</evidence>
<organism evidence="5 6">
    <name type="scientific">Brevibacterium rongguiense</name>
    <dbReference type="NCBI Taxonomy" id="2695267"/>
    <lineage>
        <taxon>Bacteria</taxon>
        <taxon>Bacillati</taxon>
        <taxon>Actinomycetota</taxon>
        <taxon>Actinomycetes</taxon>
        <taxon>Micrococcales</taxon>
        <taxon>Brevibacteriaceae</taxon>
        <taxon>Brevibacterium</taxon>
    </lineage>
</organism>
<keyword evidence="3" id="KW-0804">Transcription</keyword>
<dbReference type="AlphaFoldDB" id="A0A6N9H8P3"/>
<dbReference type="GO" id="GO:0006950">
    <property type="term" value="P:response to stress"/>
    <property type="evidence" value="ECO:0007669"/>
    <property type="project" value="TreeGrafter"/>
</dbReference>
<comment type="caution">
    <text evidence="5">The sequence shown here is derived from an EMBL/GenBank/DDBJ whole genome shotgun (WGS) entry which is preliminary data.</text>
</comment>